<sequence length="318" mass="35979">MEKFPLLDIVIGLSLIYTFLSLLASELTEFVVRALQWKTQYFKRAIITLLGESSEQSDDPDQFKDTIAGRLLNSPSIISATHSLSRRNRSVILSEVSPQVFAEALLDVLQSLPQPNDLGTRNDNTAGDAIAHFMAIINASPDLSPRLRANLQRIIDRVQSIDTNAERQMVWLKYEIGFWFRHAMANASNAYKHRYKLVSFLVSLVLVIAVNIDSLYIIRRISENTATRAVILQNVTQVQGCRDNLNSPKCVERLSLLMESTTIPIGWQPSNRRRQFAQFNGIILLRTIGGWLLTSLAVAMGSRFWLQLFNRFVTLLGK</sequence>
<evidence type="ECO:0000256" key="1">
    <source>
        <dbReference type="SAM" id="Phobius"/>
    </source>
</evidence>
<reference evidence="2 3" key="1">
    <citation type="submission" date="2018-02" db="EMBL/GenBank/DDBJ databases">
        <authorList>
            <person name="Cohen D.B."/>
            <person name="Kent A.D."/>
        </authorList>
    </citation>
    <scope>NUCLEOTIDE SEQUENCE [LARGE SCALE GENOMIC DNA]</scope>
    <source>
        <strain evidence="2 3">ULC007</strain>
    </source>
</reference>
<keyword evidence="3" id="KW-1185">Reference proteome</keyword>
<protein>
    <submittedName>
        <fullName evidence="2">Uncharacterized protein</fullName>
    </submittedName>
</protein>
<feature type="transmembrane region" description="Helical" evidence="1">
    <location>
        <begin position="197"/>
        <end position="218"/>
    </location>
</feature>
<proteinExistence type="predicted"/>
<dbReference type="STRING" id="1920490.GCA_001895925_05258"/>
<comment type="caution">
    <text evidence="2">The sequence shown here is derived from an EMBL/GenBank/DDBJ whole genome shotgun (WGS) entry which is preliminary data.</text>
</comment>
<name>A0A2T1DKG3_9CYAN</name>
<keyword evidence="1" id="KW-0812">Transmembrane</keyword>
<dbReference type="AlphaFoldDB" id="A0A2T1DKG3"/>
<reference evidence="2 3" key="2">
    <citation type="submission" date="2018-03" db="EMBL/GenBank/DDBJ databases">
        <title>The ancient ancestry and fast evolution of plastids.</title>
        <authorList>
            <person name="Moore K.R."/>
            <person name="Magnabosco C."/>
            <person name="Momper L."/>
            <person name="Gold D.A."/>
            <person name="Bosak T."/>
            <person name="Fournier G.P."/>
        </authorList>
    </citation>
    <scope>NUCLEOTIDE SEQUENCE [LARGE SCALE GENOMIC DNA]</scope>
    <source>
        <strain evidence="2 3">ULC007</strain>
    </source>
</reference>
<dbReference type="Proteomes" id="UP000238634">
    <property type="component" value="Unassembled WGS sequence"/>
</dbReference>
<evidence type="ECO:0000313" key="3">
    <source>
        <dbReference type="Proteomes" id="UP000238634"/>
    </source>
</evidence>
<keyword evidence="1" id="KW-1133">Transmembrane helix</keyword>
<gene>
    <name evidence="2" type="ORF">C7B65_06180</name>
</gene>
<feature type="transmembrane region" description="Helical" evidence="1">
    <location>
        <begin position="283"/>
        <end position="306"/>
    </location>
</feature>
<evidence type="ECO:0000313" key="2">
    <source>
        <dbReference type="EMBL" id="PSB20987.1"/>
    </source>
</evidence>
<keyword evidence="1" id="KW-0472">Membrane</keyword>
<organism evidence="2 3">
    <name type="scientific">Phormidesmis priestleyi ULC007</name>
    <dbReference type="NCBI Taxonomy" id="1920490"/>
    <lineage>
        <taxon>Bacteria</taxon>
        <taxon>Bacillati</taxon>
        <taxon>Cyanobacteriota</taxon>
        <taxon>Cyanophyceae</taxon>
        <taxon>Leptolyngbyales</taxon>
        <taxon>Leptolyngbyaceae</taxon>
        <taxon>Phormidesmis</taxon>
    </lineage>
</organism>
<dbReference type="EMBL" id="PVWG01000004">
    <property type="protein sequence ID" value="PSB20987.1"/>
    <property type="molecule type" value="Genomic_DNA"/>
</dbReference>
<accession>A0A2T1DKG3</accession>